<keyword evidence="2" id="KW-0472">Membrane</keyword>
<dbReference type="InterPro" id="IPR055768">
    <property type="entry name" value="DUF7344"/>
</dbReference>
<protein>
    <submittedName>
        <fullName evidence="5">4TM region of histidine kinase</fullName>
    </submittedName>
</protein>
<evidence type="ECO:0000259" key="3">
    <source>
        <dbReference type="Pfam" id="PF16926"/>
    </source>
</evidence>
<sequence length="265" mass="29356">MEQSSLLERHEINPEGAGLVVATVGATLAIVSAVYTFRDPASSSEMAVELLMGIGVSAILVFLGYKLATSSFAGKEAWEVTRWWLVGSFTFLSLTLLIFLHEIIVGNTIVNFPFILASAAAGGGVFGIVAGRYEVSRLRQENQLLEESRGGAFTPESATETASTEQTDFERPTQSAYEKAREQTVRRQRTILEYVEQSDGESVSTEELTDYILARSEYPTDRQATTLQLHHHDLPELADMDVIQYDAASKQITTYHPQNWQNGKR</sequence>
<feature type="transmembrane region" description="Helical" evidence="2">
    <location>
        <begin position="50"/>
        <end position="68"/>
    </location>
</feature>
<name>A0A1N7E502_9EURY</name>
<keyword evidence="2" id="KW-1133">Transmembrane helix</keyword>
<evidence type="ECO:0000256" key="2">
    <source>
        <dbReference type="SAM" id="Phobius"/>
    </source>
</evidence>
<dbReference type="GO" id="GO:0016301">
    <property type="term" value="F:kinase activity"/>
    <property type="evidence" value="ECO:0007669"/>
    <property type="project" value="UniProtKB-KW"/>
</dbReference>
<feature type="domain" description="Archaeal histidine kinase 4TM" evidence="3">
    <location>
        <begin position="20"/>
        <end position="138"/>
    </location>
</feature>
<feature type="domain" description="DUF7344" evidence="4">
    <location>
        <begin position="186"/>
        <end position="252"/>
    </location>
</feature>
<accession>A0A1N7E502</accession>
<feature type="transmembrane region" description="Helical" evidence="2">
    <location>
        <begin position="16"/>
        <end position="38"/>
    </location>
</feature>
<evidence type="ECO:0000256" key="1">
    <source>
        <dbReference type="SAM" id="MobiDB-lite"/>
    </source>
</evidence>
<feature type="transmembrane region" description="Helical" evidence="2">
    <location>
        <begin position="80"/>
        <end position="100"/>
    </location>
</feature>
<dbReference type="Proteomes" id="UP000186914">
    <property type="component" value="Unassembled WGS sequence"/>
</dbReference>
<dbReference type="Pfam" id="PF16926">
    <property type="entry name" value="HisKA_4TM"/>
    <property type="match status" value="1"/>
</dbReference>
<feature type="compositionally biased region" description="Low complexity" evidence="1">
    <location>
        <begin position="156"/>
        <end position="165"/>
    </location>
</feature>
<dbReference type="AlphaFoldDB" id="A0A1N7E502"/>
<feature type="transmembrane region" description="Helical" evidence="2">
    <location>
        <begin position="112"/>
        <end position="131"/>
    </location>
</feature>
<keyword evidence="6" id="KW-1185">Reference proteome</keyword>
<evidence type="ECO:0000259" key="4">
    <source>
        <dbReference type="Pfam" id="PF24035"/>
    </source>
</evidence>
<evidence type="ECO:0000313" key="6">
    <source>
        <dbReference type="Proteomes" id="UP000186914"/>
    </source>
</evidence>
<organism evidence="5 6">
    <name type="scientific">Haladaptatus litoreus</name>
    <dbReference type="NCBI Taxonomy" id="553468"/>
    <lineage>
        <taxon>Archaea</taxon>
        <taxon>Methanobacteriati</taxon>
        <taxon>Methanobacteriota</taxon>
        <taxon>Stenosarchaea group</taxon>
        <taxon>Halobacteria</taxon>
        <taxon>Halobacteriales</taxon>
        <taxon>Haladaptataceae</taxon>
        <taxon>Haladaptatus</taxon>
    </lineage>
</organism>
<gene>
    <name evidence="5" type="ORF">SAMN05421858_4020</name>
</gene>
<keyword evidence="5" id="KW-0418">Kinase</keyword>
<dbReference type="Pfam" id="PF24035">
    <property type="entry name" value="DUF7344"/>
    <property type="match status" value="1"/>
</dbReference>
<reference evidence="6" key="1">
    <citation type="submission" date="2017-01" db="EMBL/GenBank/DDBJ databases">
        <authorList>
            <person name="Varghese N."/>
            <person name="Submissions S."/>
        </authorList>
    </citation>
    <scope>NUCLEOTIDE SEQUENCE [LARGE SCALE GENOMIC DNA]</scope>
    <source>
        <strain evidence="6">CGMCC 1.7737</strain>
    </source>
</reference>
<dbReference type="EMBL" id="FTNO01000005">
    <property type="protein sequence ID" value="SIR83104.1"/>
    <property type="molecule type" value="Genomic_DNA"/>
</dbReference>
<evidence type="ECO:0000313" key="5">
    <source>
        <dbReference type="EMBL" id="SIR83104.1"/>
    </source>
</evidence>
<dbReference type="RefSeq" id="WP_076431933.1">
    <property type="nucleotide sequence ID" value="NZ_FTNO01000005.1"/>
</dbReference>
<feature type="region of interest" description="Disordered" evidence="1">
    <location>
        <begin position="149"/>
        <end position="177"/>
    </location>
</feature>
<proteinExistence type="predicted"/>
<keyword evidence="2" id="KW-0812">Transmembrane</keyword>
<keyword evidence="5" id="KW-0808">Transferase</keyword>
<dbReference type="InterPro" id="IPR031623">
    <property type="entry name" value="HisKA_4TM"/>
</dbReference>